<dbReference type="GO" id="GO:0016779">
    <property type="term" value="F:nucleotidyltransferase activity"/>
    <property type="evidence" value="ECO:0007669"/>
    <property type="project" value="UniProtKB-ARBA"/>
</dbReference>
<dbReference type="CDD" id="cd04182">
    <property type="entry name" value="GT_2_like_f"/>
    <property type="match status" value="1"/>
</dbReference>
<keyword evidence="3" id="KW-1185">Reference proteome</keyword>
<dbReference type="Pfam" id="PF12804">
    <property type="entry name" value="NTP_transf_3"/>
    <property type="match status" value="1"/>
</dbReference>
<dbReference type="InterPro" id="IPR025877">
    <property type="entry name" value="MobA-like_NTP_Trfase"/>
</dbReference>
<feature type="domain" description="MobA-like NTP transferase" evidence="1">
    <location>
        <begin position="10"/>
        <end position="169"/>
    </location>
</feature>
<dbReference type="PANTHER" id="PTHR43777">
    <property type="entry name" value="MOLYBDENUM COFACTOR CYTIDYLYLTRANSFERASE"/>
    <property type="match status" value="1"/>
</dbReference>
<dbReference type="InterPro" id="IPR029044">
    <property type="entry name" value="Nucleotide-diphossugar_trans"/>
</dbReference>
<dbReference type="OrthoDB" id="285216at2"/>
<dbReference type="RefSeq" id="WP_119279755.1">
    <property type="nucleotide sequence ID" value="NZ_QWLA01000078.1"/>
</dbReference>
<dbReference type="SUPFAM" id="SSF53448">
    <property type="entry name" value="Nucleotide-diphospho-sugar transferases"/>
    <property type="match status" value="1"/>
</dbReference>
<gene>
    <name evidence="2" type="primary">pucB</name>
    <name evidence="2" type="ORF">Mrose_03052</name>
</gene>
<protein>
    <submittedName>
        <fullName evidence="2">Purine catabolism protein PucB</fullName>
    </submittedName>
</protein>
<organism evidence="2 3">
    <name type="scientific">Calidithermus roseus</name>
    <dbReference type="NCBI Taxonomy" id="1644118"/>
    <lineage>
        <taxon>Bacteria</taxon>
        <taxon>Thermotogati</taxon>
        <taxon>Deinococcota</taxon>
        <taxon>Deinococci</taxon>
        <taxon>Thermales</taxon>
        <taxon>Thermaceae</taxon>
        <taxon>Calidithermus</taxon>
    </lineage>
</organism>
<accession>A0A399EMM2</accession>
<evidence type="ECO:0000259" key="1">
    <source>
        <dbReference type="Pfam" id="PF12804"/>
    </source>
</evidence>
<proteinExistence type="predicted"/>
<dbReference type="EMBL" id="QWLA01000078">
    <property type="protein sequence ID" value="RIH83381.1"/>
    <property type="molecule type" value="Genomic_DNA"/>
</dbReference>
<dbReference type="PANTHER" id="PTHR43777:SF1">
    <property type="entry name" value="MOLYBDENUM COFACTOR CYTIDYLYLTRANSFERASE"/>
    <property type="match status" value="1"/>
</dbReference>
<dbReference type="Gene3D" id="3.90.550.10">
    <property type="entry name" value="Spore Coat Polysaccharide Biosynthesis Protein SpsA, Chain A"/>
    <property type="match status" value="1"/>
</dbReference>
<reference evidence="2 3" key="1">
    <citation type="submission" date="2018-08" db="EMBL/GenBank/DDBJ databases">
        <title>Meiothermus roseus NBRC 110900 genome sequencing project.</title>
        <authorList>
            <person name="Da Costa M.S."/>
            <person name="Albuquerque L."/>
            <person name="Raposo P."/>
            <person name="Froufe H.J.C."/>
            <person name="Barroso C.S."/>
            <person name="Egas C."/>
        </authorList>
    </citation>
    <scope>NUCLEOTIDE SEQUENCE [LARGE SCALE GENOMIC DNA]</scope>
    <source>
        <strain evidence="2 3">NBRC 110900</strain>
    </source>
</reference>
<dbReference type="AlphaFoldDB" id="A0A399EMM2"/>
<name>A0A399EMM2_9DEIN</name>
<dbReference type="Proteomes" id="UP000265341">
    <property type="component" value="Unassembled WGS sequence"/>
</dbReference>
<sequence>MEAPASNLIAVVLAAGASRRMGTNKMLLRLGGESMVRRVTRTVLSAGLEQVWVVVGRDSPQVGAEVADLGVRLVQNPRYPQGMGTSFQAAVEAFPPNLEAAMFVLGDQPFLTAGMYRAVLEAYRTHRPPLVIAQFGSVKAPPHVFRSDLFAYLGHNKDEGAKNLVARHKAQAIVVELPESALFDIDTPEEYRRALERVAGGE</sequence>
<evidence type="ECO:0000313" key="2">
    <source>
        <dbReference type="EMBL" id="RIH83381.1"/>
    </source>
</evidence>
<comment type="caution">
    <text evidence="2">The sequence shown here is derived from an EMBL/GenBank/DDBJ whole genome shotgun (WGS) entry which is preliminary data.</text>
</comment>
<evidence type="ECO:0000313" key="3">
    <source>
        <dbReference type="Proteomes" id="UP000265341"/>
    </source>
</evidence>